<evidence type="ECO:0000256" key="1">
    <source>
        <dbReference type="ARBA" id="ARBA00004383"/>
    </source>
</evidence>
<keyword evidence="5" id="KW-0997">Cell inner membrane</keyword>
<evidence type="ECO:0000313" key="13">
    <source>
        <dbReference type="Proteomes" id="UP001185092"/>
    </source>
</evidence>
<dbReference type="NCBIfam" id="TIGR01352">
    <property type="entry name" value="tonB_Cterm"/>
    <property type="match status" value="1"/>
</dbReference>
<dbReference type="GO" id="GO:0031992">
    <property type="term" value="F:energy transducer activity"/>
    <property type="evidence" value="ECO:0007669"/>
    <property type="project" value="TreeGrafter"/>
</dbReference>
<dbReference type="PANTHER" id="PTHR33446:SF2">
    <property type="entry name" value="PROTEIN TONB"/>
    <property type="match status" value="1"/>
</dbReference>
<dbReference type="GO" id="GO:0098797">
    <property type="term" value="C:plasma membrane protein complex"/>
    <property type="evidence" value="ECO:0007669"/>
    <property type="project" value="TreeGrafter"/>
</dbReference>
<evidence type="ECO:0000259" key="11">
    <source>
        <dbReference type="PROSITE" id="PS52015"/>
    </source>
</evidence>
<dbReference type="PANTHER" id="PTHR33446">
    <property type="entry name" value="PROTEIN TONB-RELATED"/>
    <property type="match status" value="1"/>
</dbReference>
<keyword evidence="7" id="KW-0653">Protein transport</keyword>
<comment type="similarity">
    <text evidence="2">Belongs to the TonB family.</text>
</comment>
<comment type="caution">
    <text evidence="12">The sequence shown here is derived from an EMBL/GenBank/DDBJ whole genome shotgun (WGS) entry which is preliminary data.</text>
</comment>
<dbReference type="PROSITE" id="PS52015">
    <property type="entry name" value="TONB_CTD"/>
    <property type="match status" value="1"/>
</dbReference>
<sequence>MDITYITTLSLVLAFGLGLYRVALYHLPSFKYNRFFLLSTLLISVFAPIIDLSIFVKTSDINQASIFLNEISINSNNVIKNLNSLQLLQIDYLKLIYWGVIALLFIRLGIQIFKIINLNKINNSSLILHENKKYRLVKLNDDSETFSFLNRIYLSQKDQNLGDREKRNIINHELAHIQQFHSFDILFIELLVIIFWFHPLVWLAKKYIAQNHEYLADSNVLNKHSESFNNYSQLLVNRIFANNHIPIGSHFNKSLTLNRIKMLKKNSKPRSYKFFWTLPCLLLVFGTVCCNNAKEGDDITEINSASAEGNLSSINNSEVYSQVDVNPEFPGGLKAFYTQVSKVITYPQDAKEAKIEGRVFIEFIISKDGNIESPTIIKGVEESLDQEALHAFNTINTKWTPGQIDGKKVNVKMVLPIIFKLN</sequence>
<feature type="transmembrane region" description="Helical" evidence="10">
    <location>
        <begin position="185"/>
        <end position="204"/>
    </location>
</feature>
<dbReference type="Gene3D" id="3.30.1150.10">
    <property type="match status" value="1"/>
</dbReference>
<dbReference type="AlphaFoldDB" id="A0AAE4BQS8"/>
<organism evidence="12 13">
    <name type="scientific">Aureibacter tunicatorum</name>
    <dbReference type="NCBI Taxonomy" id="866807"/>
    <lineage>
        <taxon>Bacteria</taxon>
        <taxon>Pseudomonadati</taxon>
        <taxon>Bacteroidota</taxon>
        <taxon>Cytophagia</taxon>
        <taxon>Cytophagales</taxon>
        <taxon>Persicobacteraceae</taxon>
        <taxon>Aureibacter</taxon>
    </lineage>
</organism>
<dbReference type="CDD" id="cd07341">
    <property type="entry name" value="M56_BlaR1_MecR1_like"/>
    <property type="match status" value="1"/>
</dbReference>
<evidence type="ECO:0000256" key="5">
    <source>
        <dbReference type="ARBA" id="ARBA00022519"/>
    </source>
</evidence>
<reference evidence="12" key="1">
    <citation type="submission" date="2023-07" db="EMBL/GenBank/DDBJ databases">
        <title>Genomic Encyclopedia of Type Strains, Phase IV (KMG-IV): sequencing the most valuable type-strain genomes for metagenomic binning, comparative biology and taxonomic classification.</title>
        <authorList>
            <person name="Goeker M."/>
        </authorList>
    </citation>
    <scope>NUCLEOTIDE SEQUENCE</scope>
    <source>
        <strain evidence="12">DSM 26174</strain>
    </source>
</reference>
<keyword evidence="4" id="KW-1003">Cell membrane</keyword>
<dbReference type="GO" id="GO:0055085">
    <property type="term" value="P:transmembrane transport"/>
    <property type="evidence" value="ECO:0007669"/>
    <property type="project" value="InterPro"/>
</dbReference>
<keyword evidence="9 10" id="KW-0472">Membrane</keyword>
<evidence type="ECO:0000256" key="3">
    <source>
        <dbReference type="ARBA" id="ARBA00022448"/>
    </source>
</evidence>
<dbReference type="Proteomes" id="UP001185092">
    <property type="component" value="Unassembled WGS sequence"/>
</dbReference>
<evidence type="ECO:0000256" key="4">
    <source>
        <dbReference type="ARBA" id="ARBA00022475"/>
    </source>
</evidence>
<evidence type="ECO:0000313" key="12">
    <source>
        <dbReference type="EMBL" id="MDR6237055.1"/>
    </source>
</evidence>
<feature type="domain" description="TonB C-terminal" evidence="11">
    <location>
        <begin position="331"/>
        <end position="422"/>
    </location>
</feature>
<evidence type="ECO:0000256" key="6">
    <source>
        <dbReference type="ARBA" id="ARBA00022692"/>
    </source>
</evidence>
<dbReference type="RefSeq" id="WP_309936489.1">
    <property type="nucleotide sequence ID" value="NZ_AP025305.1"/>
</dbReference>
<accession>A0AAE4BQS8</accession>
<evidence type="ECO:0000256" key="7">
    <source>
        <dbReference type="ARBA" id="ARBA00022927"/>
    </source>
</evidence>
<dbReference type="GO" id="GO:0015031">
    <property type="term" value="P:protein transport"/>
    <property type="evidence" value="ECO:0007669"/>
    <property type="project" value="UniProtKB-KW"/>
</dbReference>
<dbReference type="EMBL" id="JAVDQD010000001">
    <property type="protein sequence ID" value="MDR6237055.1"/>
    <property type="molecule type" value="Genomic_DNA"/>
</dbReference>
<dbReference type="Pfam" id="PF03544">
    <property type="entry name" value="TonB_C"/>
    <property type="match status" value="1"/>
</dbReference>
<evidence type="ECO:0000256" key="2">
    <source>
        <dbReference type="ARBA" id="ARBA00006555"/>
    </source>
</evidence>
<evidence type="ECO:0000256" key="9">
    <source>
        <dbReference type="ARBA" id="ARBA00023136"/>
    </source>
</evidence>
<protein>
    <submittedName>
        <fullName evidence="12">TonB family protein</fullName>
    </submittedName>
</protein>
<feature type="transmembrane region" description="Helical" evidence="10">
    <location>
        <begin position="35"/>
        <end position="56"/>
    </location>
</feature>
<keyword evidence="13" id="KW-1185">Reference proteome</keyword>
<feature type="transmembrane region" description="Helical" evidence="10">
    <location>
        <begin position="95"/>
        <end position="116"/>
    </location>
</feature>
<feature type="transmembrane region" description="Helical" evidence="10">
    <location>
        <begin position="6"/>
        <end position="23"/>
    </location>
</feature>
<dbReference type="InterPro" id="IPR006260">
    <property type="entry name" value="TonB/TolA_C"/>
</dbReference>
<proteinExistence type="inferred from homology"/>
<dbReference type="InterPro" id="IPR051045">
    <property type="entry name" value="TonB-dependent_transducer"/>
</dbReference>
<dbReference type="InterPro" id="IPR037682">
    <property type="entry name" value="TonB_C"/>
</dbReference>
<dbReference type="SUPFAM" id="SSF74653">
    <property type="entry name" value="TolA/TonB C-terminal domain"/>
    <property type="match status" value="1"/>
</dbReference>
<dbReference type="Pfam" id="PF05569">
    <property type="entry name" value="Peptidase_M56"/>
    <property type="match status" value="1"/>
</dbReference>
<name>A0AAE4BQS8_9BACT</name>
<keyword evidence="6 10" id="KW-0812">Transmembrane</keyword>
<keyword evidence="8 10" id="KW-1133">Transmembrane helix</keyword>
<evidence type="ECO:0000256" key="8">
    <source>
        <dbReference type="ARBA" id="ARBA00022989"/>
    </source>
</evidence>
<keyword evidence="3" id="KW-0813">Transport</keyword>
<gene>
    <name evidence="12" type="ORF">HNQ88_000031</name>
</gene>
<evidence type="ECO:0000256" key="10">
    <source>
        <dbReference type="SAM" id="Phobius"/>
    </source>
</evidence>
<dbReference type="InterPro" id="IPR008756">
    <property type="entry name" value="Peptidase_M56"/>
</dbReference>
<comment type="subcellular location">
    <subcellularLocation>
        <location evidence="1">Cell inner membrane</location>
        <topology evidence="1">Single-pass membrane protein</topology>
        <orientation evidence="1">Periplasmic side</orientation>
    </subcellularLocation>
</comment>